<evidence type="ECO:0000256" key="1">
    <source>
        <dbReference type="ARBA" id="ARBA00010541"/>
    </source>
</evidence>
<keyword evidence="3 5" id="KW-0378">Hydrolase</keyword>
<dbReference type="InterPro" id="IPR036034">
    <property type="entry name" value="PDZ_sf"/>
</dbReference>
<comment type="similarity">
    <text evidence="1">Belongs to the peptidase S1C family.</text>
</comment>
<dbReference type="SUPFAM" id="SSF50156">
    <property type="entry name" value="PDZ domain-like"/>
    <property type="match status" value="4"/>
</dbReference>
<dbReference type="PANTHER" id="PTHR22939">
    <property type="entry name" value="SERINE PROTEASE FAMILY S1C HTRA-RELATED"/>
    <property type="match status" value="1"/>
</dbReference>
<reference evidence="5 6" key="1">
    <citation type="submission" date="2020-08" db="EMBL/GenBank/DDBJ databases">
        <title>Genomic Encyclopedia of Type Strains, Phase IV (KMG-IV): sequencing the most valuable type-strain genomes for metagenomic binning, comparative biology and taxonomic classification.</title>
        <authorList>
            <person name="Goeker M."/>
        </authorList>
    </citation>
    <scope>NUCLEOTIDE SEQUENCE [LARGE SCALE GENOMIC DNA]</scope>
    <source>
        <strain evidence="5 6">DSM 23562</strain>
    </source>
</reference>
<dbReference type="Pfam" id="PF13180">
    <property type="entry name" value="PDZ_2"/>
    <property type="match status" value="2"/>
</dbReference>
<feature type="domain" description="PDZ" evidence="4">
    <location>
        <begin position="355"/>
        <end position="410"/>
    </location>
</feature>
<evidence type="ECO:0000313" key="5">
    <source>
        <dbReference type="EMBL" id="MBB6050587.1"/>
    </source>
</evidence>
<dbReference type="InterPro" id="IPR001478">
    <property type="entry name" value="PDZ"/>
</dbReference>
<dbReference type="SUPFAM" id="SSF50494">
    <property type="entry name" value="Trypsin-like serine proteases"/>
    <property type="match status" value="1"/>
</dbReference>
<dbReference type="InterPro" id="IPR009003">
    <property type="entry name" value="Peptidase_S1_PA"/>
</dbReference>
<dbReference type="InterPro" id="IPR041489">
    <property type="entry name" value="PDZ_6"/>
</dbReference>
<feature type="domain" description="PDZ" evidence="4">
    <location>
        <begin position="554"/>
        <end position="635"/>
    </location>
</feature>
<keyword evidence="2 5" id="KW-0645">Protease</keyword>
<comment type="caution">
    <text evidence="5">The sequence shown here is derived from an EMBL/GenBank/DDBJ whole genome shotgun (WGS) entry which is preliminary data.</text>
</comment>
<dbReference type="EMBL" id="JACHGW010000002">
    <property type="protein sequence ID" value="MBB6050587.1"/>
    <property type="molecule type" value="Genomic_DNA"/>
</dbReference>
<dbReference type="PROSITE" id="PS50106">
    <property type="entry name" value="PDZ"/>
    <property type="match status" value="3"/>
</dbReference>
<gene>
    <name evidence="5" type="ORF">HNQ39_002378</name>
</gene>
<dbReference type="InterPro" id="IPR001940">
    <property type="entry name" value="Peptidase_S1C"/>
</dbReference>
<dbReference type="Pfam" id="PF17820">
    <property type="entry name" value="PDZ_6"/>
    <property type="match status" value="1"/>
</dbReference>
<dbReference type="Proteomes" id="UP000520814">
    <property type="component" value="Unassembled WGS sequence"/>
</dbReference>
<accession>A0A7W9SPQ9</accession>
<dbReference type="SMART" id="SM00228">
    <property type="entry name" value="PDZ"/>
    <property type="match status" value="4"/>
</dbReference>
<dbReference type="Pfam" id="PF13365">
    <property type="entry name" value="Trypsin_2"/>
    <property type="match status" value="1"/>
</dbReference>
<evidence type="ECO:0000313" key="6">
    <source>
        <dbReference type="Proteomes" id="UP000520814"/>
    </source>
</evidence>
<dbReference type="PRINTS" id="PR00834">
    <property type="entry name" value="PROTEASES2C"/>
</dbReference>
<sequence length="675" mass="70934">MALPVLFFAPALPALVAAPARVEDTNAVLIRQVAERVRPAIVRIHVVAVEVDEGKEVKQESFGSGAILTADGYVVTNHHVAARAKWLTVTLADKEEVDATLVGTDPLADIAVIKLAPRTTPYPTLRWGDSSKLRVGDPVLAVGSPLAFSQSFTSGIVSNTELILSEASTGGGRMALDGEDVGSFVRWIAHDARILHGNSGGPLVNLAGEIIGVNEIEVGLSGAIPSLVAQSVVEQLIKTGQVTRASIGAALQPRLKSSNATTGALVGSLHPGSPAAKAGLKPGDLLLKIGETALDIKVPEDVPLTNQLIAALPLGAPLPVTFLRDGQEQKAQLTPTVRQPATAESVVIRDWGLTAVPILPDDLPNLQLTSTEGVYIEDVQAGSAAAEAKPPLAAGDVILSVAGKPVKSLTELQRLTEALPKSASGTPLLVQVRREGAQVLSLVTVGRATEEDTSAAVPRSWLPVGLQPLPRALAEALKLPAGTKGVRITQLYPGNAEVAQKLKVGDIVTKIDGLPTEAEEPEGMDQVQSLIRQYKVGTLAKLSVLRDGKPLSVSVTMTRAPRQEREEARHADPRFGVSLRSVTFQDRLRQPGIAEGAVVLEVTPGSWAALARLRQGDVILRVAGAPVKDLATARAAFDTAAAAKARFLPLFVQRGADTVFVEVQTDWSLPAGRKE</sequence>
<protein>
    <submittedName>
        <fullName evidence="5">Serine protease Do</fullName>
        <ecNumber evidence="5">3.4.21.107</ecNumber>
    </submittedName>
</protein>
<dbReference type="EC" id="3.4.21.107" evidence="5"/>
<dbReference type="PANTHER" id="PTHR22939:SF129">
    <property type="entry name" value="SERINE PROTEASE HTRA2, MITOCHONDRIAL"/>
    <property type="match status" value="1"/>
</dbReference>
<keyword evidence="6" id="KW-1185">Reference proteome</keyword>
<dbReference type="Gene3D" id="2.30.42.10">
    <property type="match status" value="4"/>
</dbReference>
<evidence type="ECO:0000256" key="2">
    <source>
        <dbReference type="ARBA" id="ARBA00022670"/>
    </source>
</evidence>
<dbReference type="GO" id="GO:0006508">
    <property type="term" value="P:proteolysis"/>
    <property type="evidence" value="ECO:0007669"/>
    <property type="project" value="UniProtKB-KW"/>
</dbReference>
<name>A0A7W9SPQ9_ARMRO</name>
<feature type="domain" description="PDZ" evidence="4">
    <location>
        <begin position="236"/>
        <end position="294"/>
    </location>
</feature>
<evidence type="ECO:0000259" key="4">
    <source>
        <dbReference type="PROSITE" id="PS50106"/>
    </source>
</evidence>
<dbReference type="GO" id="GO:0004252">
    <property type="term" value="F:serine-type endopeptidase activity"/>
    <property type="evidence" value="ECO:0007669"/>
    <property type="project" value="InterPro"/>
</dbReference>
<dbReference type="AlphaFoldDB" id="A0A7W9SPQ9"/>
<dbReference type="Pfam" id="PF00595">
    <property type="entry name" value="PDZ"/>
    <property type="match status" value="1"/>
</dbReference>
<organism evidence="5 6">
    <name type="scientific">Armatimonas rosea</name>
    <dbReference type="NCBI Taxonomy" id="685828"/>
    <lineage>
        <taxon>Bacteria</taxon>
        <taxon>Bacillati</taxon>
        <taxon>Armatimonadota</taxon>
        <taxon>Armatimonadia</taxon>
        <taxon>Armatimonadales</taxon>
        <taxon>Armatimonadaceae</taxon>
        <taxon>Armatimonas</taxon>
    </lineage>
</organism>
<evidence type="ECO:0000256" key="3">
    <source>
        <dbReference type="ARBA" id="ARBA00022801"/>
    </source>
</evidence>
<dbReference type="Gene3D" id="2.40.10.120">
    <property type="match status" value="1"/>
</dbReference>
<proteinExistence type="inferred from homology"/>
<dbReference type="RefSeq" id="WP_184195828.1">
    <property type="nucleotide sequence ID" value="NZ_JACHGW010000002.1"/>
</dbReference>